<proteinExistence type="inferred from homology"/>
<dbReference type="InterPro" id="IPR031309">
    <property type="entry name" value="Ribosomal_uL5_C"/>
</dbReference>
<dbReference type="Gene3D" id="3.30.1440.10">
    <property type="match status" value="1"/>
</dbReference>
<evidence type="ECO:0000256" key="5">
    <source>
        <dbReference type="HAMAP-Rule" id="MF_01333"/>
    </source>
</evidence>
<dbReference type="STRING" id="1802730.A2591_00920"/>
<evidence type="ECO:0000259" key="7">
    <source>
        <dbReference type="Pfam" id="PF00281"/>
    </source>
</evidence>
<evidence type="ECO:0000259" key="8">
    <source>
        <dbReference type="Pfam" id="PF00673"/>
    </source>
</evidence>
<dbReference type="SUPFAM" id="SSF55282">
    <property type="entry name" value="RL5-like"/>
    <property type="match status" value="1"/>
</dbReference>
<dbReference type="GO" id="GO:0000049">
    <property type="term" value="F:tRNA binding"/>
    <property type="evidence" value="ECO:0007669"/>
    <property type="project" value="UniProtKB-UniRule"/>
</dbReference>
<keyword evidence="5" id="KW-0694">RNA-binding</keyword>
<evidence type="ECO:0000256" key="4">
    <source>
        <dbReference type="ARBA" id="ARBA00035245"/>
    </source>
</evidence>
<evidence type="ECO:0000313" key="10">
    <source>
        <dbReference type="Proteomes" id="UP000178168"/>
    </source>
</evidence>
<reference evidence="9 10" key="1">
    <citation type="journal article" date="2016" name="Nat. Commun.">
        <title>Thousands of microbial genomes shed light on interconnected biogeochemical processes in an aquifer system.</title>
        <authorList>
            <person name="Anantharaman K."/>
            <person name="Brown C.T."/>
            <person name="Hug L.A."/>
            <person name="Sharon I."/>
            <person name="Castelle C.J."/>
            <person name="Probst A.J."/>
            <person name="Thomas B.C."/>
            <person name="Singh A."/>
            <person name="Wilkins M.J."/>
            <person name="Karaoz U."/>
            <person name="Brodie E.L."/>
            <person name="Williams K.H."/>
            <person name="Hubbard S.S."/>
            <person name="Banfield J.F."/>
        </authorList>
    </citation>
    <scope>NUCLEOTIDE SEQUENCE [LARGE SCALE GENOMIC DNA]</scope>
</reference>
<keyword evidence="2 5" id="KW-0689">Ribosomal protein</keyword>
<dbReference type="NCBIfam" id="NF000585">
    <property type="entry name" value="PRK00010.1"/>
    <property type="match status" value="1"/>
</dbReference>
<sequence>MKTIKEKEKETYQALKGDFGWKNIMAAPHITKVVVSVGTGKTADRKGRLELVSSRLAKITGQRPTPRAAKKSIASFKLREGENVGVAVTLRGERMWGFLEKFINVAVPRMRDFRGFDRKAIDAMGNLTLGIKENTIFPETADEDLRDVFGFAVTIVTTAKTKPEAVAFFDGIGVPFKKA</sequence>
<dbReference type="PIRSF" id="PIRSF002161">
    <property type="entry name" value="Ribosomal_L5"/>
    <property type="match status" value="1"/>
</dbReference>
<protein>
    <recommendedName>
        <fullName evidence="4 5">Large ribosomal subunit protein uL5</fullName>
    </recommendedName>
</protein>
<evidence type="ECO:0000313" key="9">
    <source>
        <dbReference type="EMBL" id="OHA84872.1"/>
    </source>
</evidence>
<comment type="subunit">
    <text evidence="5">Part of the 50S ribosomal subunit; part of the 5S rRNA/L5/L18/L25 subcomplex. Contacts the 5S rRNA and the P site tRNA. Forms a bridge to the 30S subunit in the 70S ribosome.</text>
</comment>
<evidence type="ECO:0000256" key="6">
    <source>
        <dbReference type="RuleBase" id="RU003930"/>
    </source>
</evidence>
<dbReference type="FunFam" id="3.30.1440.10:FF:000001">
    <property type="entry name" value="50S ribosomal protein L5"/>
    <property type="match status" value="1"/>
</dbReference>
<dbReference type="GO" id="GO:0003735">
    <property type="term" value="F:structural constituent of ribosome"/>
    <property type="evidence" value="ECO:0007669"/>
    <property type="project" value="InterPro"/>
</dbReference>
<dbReference type="InterPro" id="IPR002132">
    <property type="entry name" value="Ribosomal_uL5"/>
</dbReference>
<dbReference type="HAMAP" id="MF_01333_B">
    <property type="entry name" value="Ribosomal_uL5_B"/>
    <property type="match status" value="1"/>
</dbReference>
<name>A0A1G2SJF7_9BACT</name>
<dbReference type="InterPro" id="IPR022803">
    <property type="entry name" value="Ribosomal_uL5_dom_sf"/>
</dbReference>
<keyword evidence="5" id="KW-0820">tRNA-binding</keyword>
<dbReference type="Pfam" id="PF00673">
    <property type="entry name" value="Ribosomal_L5_C"/>
    <property type="match status" value="1"/>
</dbReference>
<evidence type="ECO:0000256" key="1">
    <source>
        <dbReference type="ARBA" id="ARBA00008553"/>
    </source>
</evidence>
<dbReference type="GO" id="GO:0005840">
    <property type="term" value="C:ribosome"/>
    <property type="evidence" value="ECO:0007669"/>
    <property type="project" value="UniProtKB-KW"/>
</dbReference>
<comment type="caution">
    <text evidence="9">The sequence shown here is derived from an EMBL/GenBank/DDBJ whole genome shotgun (WGS) entry which is preliminary data.</text>
</comment>
<keyword evidence="3 5" id="KW-0687">Ribonucleoprotein</keyword>
<dbReference type="InterPro" id="IPR020930">
    <property type="entry name" value="Ribosomal_uL5_bac-type"/>
</dbReference>
<feature type="domain" description="Large ribosomal subunit protein uL5 C-terminal" evidence="8">
    <location>
        <begin position="84"/>
        <end position="176"/>
    </location>
</feature>
<dbReference type="GO" id="GO:0006412">
    <property type="term" value="P:translation"/>
    <property type="evidence" value="ECO:0007669"/>
    <property type="project" value="UniProtKB-UniRule"/>
</dbReference>
<comment type="function">
    <text evidence="5">This is 1 of the proteins that bind and probably mediate the attachment of the 5S RNA into the large ribosomal subunit, where it forms part of the central protuberance. In the 70S ribosome it contacts protein S13 of the 30S subunit (bridge B1b), connecting the 2 subunits; this bridge is implicated in subunit movement. Contacts the P site tRNA; the 5S rRNA and some of its associated proteins might help stabilize positioning of ribosome-bound tRNAs.</text>
</comment>
<dbReference type="InterPro" id="IPR031310">
    <property type="entry name" value="Ribosomal_uL5_N"/>
</dbReference>
<keyword evidence="5" id="KW-0699">rRNA-binding</keyword>
<dbReference type="Pfam" id="PF00281">
    <property type="entry name" value="Ribosomal_L5"/>
    <property type="match status" value="1"/>
</dbReference>
<dbReference type="AlphaFoldDB" id="A0A1G2SJF7"/>
<dbReference type="GO" id="GO:0019843">
    <property type="term" value="F:rRNA binding"/>
    <property type="evidence" value="ECO:0007669"/>
    <property type="project" value="UniProtKB-UniRule"/>
</dbReference>
<comment type="similarity">
    <text evidence="1 5 6">Belongs to the universal ribosomal protein uL5 family.</text>
</comment>
<accession>A0A1G2SJF7</accession>
<dbReference type="EMBL" id="MHUZ01000034">
    <property type="protein sequence ID" value="OHA84872.1"/>
    <property type="molecule type" value="Genomic_DNA"/>
</dbReference>
<dbReference type="GO" id="GO:1990904">
    <property type="term" value="C:ribonucleoprotein complex"/>
    <property type="evidence" value="ECO:0007669"/>
    <property type="project" value="UniProtKB-KW"/>
</dbReference>
<dbReference type="Proteomes" id="UP000178168">
    <property type="component" value="Unassembled WGS sequence"/>
</dbReference>
<evidence type="ECO:0000256" key="3">
    <source>
        <dbReference type="ARBA" id="ARBA00023274"/>
    </source>
</evidence>
<dbReference type="PANTHER" id="PTHR11994">
    <property type="entry name" value="60S RIBOSOMAL PROTEIN L11-RELATED"/>
    <property type="match status" value="1"/>
</dbReference>
<gene>
    <name evidence="5" type="primary">rplE</name>
    <name evidence="9" type="ORF">A2591_00920</name>
</gene>
<evidence type="ECO:0000256" key="2">
    <source>
        <dbReference type="ARBA" id="ARBA00022980"/>
    </source>
</evidence>
<organism evidence="9 10">
    <name type="scientific">Candidatus Yonathbacteria bacterium RIFOXYD1_FULL_52_36</name>
    <dbReference type="NCBI Taxonomy" id="1802730"/>
    <lineage>
        <taxon>Bacteria</taxon>
        <taxon>Candidatus Yonathiibacteriota</taxon>
    </lineage>
</organism>
<feature type="domain" description="Large ribosomal subunit protein uL5 N-terminal" evidence="7">
    <location>
        <begin position="23"/>
        <end position="79"/>
    </location>
</feature>